<comment type="caution">
    <text evidence="1">The sequence shown here is derived from an EMBL/GenBank/DDBJ whole genome shotgun (WGS) entry which is preliminary data.</text>
</comment>
<sequence>MKKLAVIRGHFPRLSLSFHPITSLEEGGIRAAMRGLWGERGGSEYLSFRPVIHIM</sequence>
<dbReference type="AlphaFoldDB" id="X0X018"/>
<proteinExistence type="predicted"/>
<protein>
    <submittedName>
        <fullName evidence="1">Uncharacterized protein</fullName>
    </submittedName>
</protein>
<gene>
    <name evidence="1" type="ORF">S01H1_67155</name>
</gene>
<dbReference type="EMBL" id="BARS01044452">
    <property type="protein sequence ID" value="GAG36325.1"/>
    <property type="molecule type" value="Genomic_DNA"/>
</dbReference>
<name>X0X018_9ZZZZ</name>
<evidence type="ECO:0000313" key="1">
    <source>
        <dbReference type="EMBL" id="GAG36325.1"/>
    </source>
</evidence>
<accession>X0X018</accession>
<reference evidence="1" key="1">
    <citation type="journal article" date="2014" name="Front. Microbiol.">
        <title>High frequency of phylogenetically diverse reductive dehalogenase-homologous genes in deep subseafloor sedimentary metagenomes.</title>
        <authorList>
            <person name="Kawai M."/>
            <person name="Futagami T."/>
            <person name="Toyoda A."/>
            <person name="Takaki Y."/>
            <person name="Nishi S."/>
            <person name="Hori S."/>
            <person name="Arai W."/>
            <person name="Tsubouchi T."/>
            <person name="Morono Y."/>
            <person name="Uchiyama I."/>
            <person name="Ito T."/>
            <person name="Fujiyama A."/>
            <person name="Inagaki F."/>
            <person name="Takami H."/>
        </authorList>
    </citation>
    <scope>NUCLEOTIDE SEQUENCE</scope>
    <source>
        <strain evidence="1">Expedition CK06-06</strain>
    </source>
</reference>
<organism evidence="1">
    <name type="scientific">marine sediment metagenome</name>
    <dbReference type="NCBI Taxonomy" id="412755"/>
    <lineage>
        <taxon>unclassified sequences</taxon>
        <taxon>metagenomes</taxon>
        <taxon>ecological metagenomes</taxon>
    </lineage>
</organism>